<accession>A0AAP0IQD1</accession>
<comment type="caution">
    <text evidence="2">The sequence shown here is derived from an EMBL/GenBank/DDBJ whole genome shotgun (WGS) entry which is preliminary data.</text>
</comment>
<organism evidence="2 3">
    <name type="scientific">Stephania cephalantha</name>
    <dbReference type="NCBI Taxonomy" id="152367"/>
    <lineage>
        <taxon>Eukaryota</taxon>
        <taxon>Viridiplantae</taxon>
        <taxon>Streptophyta</taxon>
        <taxon>Embryophyta</taxon>
        <taxon>Tracheophyta</taxon>
        <taxon>Spermatophyta</taxon>
        <taxon>Magnoliopsida</taxon>
        <taxon>Ranunculales</taxon>
        <taxon>Menispermaceae</taxon>
        <taxon>Menispermoideae</taxon>
        <taxon>Cissampelideae</taxon>
        <taxon>Stephania</taxon>
    </lineage>
</organism>
<name>A0AAP0IQD1_9MAGN</name>
<evidence type="ECO:0000313" key="2">
    <source>
        <dbReference type="EMBL" id="KAK9119058.1"/>
    </source>
</evidence>
<dbReference type="EMBL" id="JBBNAG010000007">
    <property type="protein sequence ID" value="KAK9119058.1"/>
    <property type="molecule type" value="Genomic_DNA"/>
</dbReference>
<evidence type="ECO:0000313" key="3">
    <source>
        <dbReference type="Proteomes" id="UP001419268"/>
    </source>
</evidence>
<sequence>MADVQSTVEEGNGGHPRMHLICNGAIEYGQLGTRLSWGRRTITLEYGEHHKGRSQIIQPNCRPPKLEGDQPTASGRKATGWVVSLRIWATVTPLKLSFEVPSWDFGWRGIVAVDM</sequence>
<protein>
    <submittedName>
        <fullName evidence="2">Uncharacterized protein</fullName>
    </submittedName>
</protein>
<proteinExistence type="predicted"/>
<feature type="region of interest" description="Disordered" evidence="1">
    <location>
        <begin position="51"/>
        <end position="73"/>
    </location>
</feature>
<dbReference type="Proteomes" id="UP001419268">
    <property type="component" value="Unassembled WGS sequence"/>
</dbReference>
<evidence type="ECO:0000256" key="1">
    <source>
        <dbReference type="SAM" id="MobiDB-lite"/>
    </source>
</evidence>
<keyword evidence="3" id="KW-1185">Reference proteome</keyword>
<dbReference type="AlphaFoldDB" id="A0AAP0IQD1"/>
<gene>
    <name evidence="2" type="ORF">Scep_017151</name>
</gene>
<reference evidence="2 3" key="1">
    <citation type="submission" date="2024-01" db="EMBL/GenBank/DDBJ databases">
        <title>Genome assemblies of Stephania.</title>
        <authorList>
            <person name="Yang L."/>
        </authorList>
    </citation>
    <scope>NUCLEOTIDE SEQUENCE [LARGE SCALE GENOMIC DNA]</scope>
    <source>
        <strain evidence="2">JXDWG</strain>
        <tissue evidence="2">Leaf</tissue>
    </source>
</reference>